<feature type="compositionally biased region" description="Polar residues" evidence="1">
    <location>
        <begin position="178"/>
        <end position="188"/>
    </location>
</feature>
<dbReference type="OrthoDB" id="7260667at2"/>
<organism evidence="2 3">
    <name type="scientific">Komagataeibacter diospyri</name>
    <dbReference type="NCBI Taxonomy" id="1932662"/>
    <lineage>
        <taxon>Bacteria</taxon>
        <taxon>Pseudomonadati</taxon>
        <taxon>Pseudomonadota</taxon>
        <taxon>Alphaproteobacteria</taxon>
        <taxon>Acetobacterales</taxon>
        <taxon>Acetobacteraceae</taxon>
        <taxon>Komagataeibacter</taxon>
    </lineage>
</organism>
<dbReference type="AlphaFoldDB" id="A0A4P5P4V6"/>
<protein>
    <submittedName>
        <fullName evidence="2">Uncharacterized protein</fullName>
    </submittedName>
</protein>
<proteinExistence type="predicted"/>
<sequence>MADKAGWKKGAGWCLLGTVGVLFLYNLGAHQDGNHPASAPAAVPSASNDIMSQTPLDPVLSGRVLPFKIVQAVRNYSFKDGPQAQISVMVDGGEKADWAATGASIARVAMRDGVTSATVRVVRDNPWVDMPPTEYKSLADVYVDPNIKDGKSNSGFDVVLANEMAPVSLIEYDELDNELSTSTPTSASDTERDKKSQSDADRARRYVIKKYKLPAKWSIPEINPYGTTGDAIDGNRIAAVAIDDDQDLARIQQCMTSDDGTPILKGCLADRDNLPYILPSSERRPPINYRASNLLMSDMETSDPCQAFVRFIETHRATGKDDQRRNALFMAAIIVSAKISPTLKTDQYEELMGGLMLTCSSNPHMKISDAARDAAERLGLPLQ</sequence>
<keyword evidence="3" id="KW-1185">Reference proteome</keyword>
<dbReference type="Proteomes" id="UP000315095">
    <property type="component" value="Unassembled WGS sequence"/>
</dbReference>
<name>A0A4P5P4V6_9PROT</name>
<reference evidence="3" key="1">
    <citation type="submission" date="2017-01" db="EMBL/GenBank/DDBJ databases">
        <title>Komagataeibacter sp. MSKU9 whole genome sequencing project.</title>
        <authorList>
            <person name="Matsutani M."/>
            <person name="Naloka K."/>
            <person name="Theeragool G."/>
            <person name="Yakushi T."/>
            <person name="Matsushita K."/>
        </authorList>
    </citation>
    <scope>NUCLEOTIDE SEQUENCE [LARGE SCALE GENOMIC DNA]</scope>
    <source>
        <strain evidence="3">MSKU9</strain>
    </source>
</reference>
<evidence type="ECO:0000313" key="2">
    <source>
        <dbReference type="EMBL" id="GCE85166.1"/>
    </source>
</evidence>
<dbReference type="EMBL" id="BDLU01000070">
    <property type="protein sequence ID" value="GCE85166.1"/>
    <property type="molecule type" value="Genomic_DNA"/>
</dbReference>
<gene>
    <name evidence="2" type="ORF">MSKU9_3307</name>
</gene>
<feature type="region of interest" description="Disordered" evidence="1">
    <location>
        <begin position="175"/>
        <end position="201"/>
    </location>
</feature>
<evidence type="ECO:0000256" key="1">
    <source>
        <dbReference type="SAM" id="MobiDB-lite"/>
    </source>
</evidence>
<dbReference type="RefSeq" id="WP_141262504.1">
    <property type="nucleotide sequence ID" value="NZ_BDLU01000070.1"/>
</dbReference>
<evidence type="ECO:0000313" key="3">
    <source>
        <dbReference type="Proteomes" id="UP000315095"/>
    </source>
</evidence>
<feature type="compositionally biased region" description="Basic and acidic residues" evidence="1">
    <location>
        <begin position="189"/>
        <end position="201"/>
    </location>
</feature>
<accession>A0A4P5P4V6</accession>
<comment type="caution">
    <text evidence="2">The sequence shown here is derived from an EMBL/GenBank/DDBJ whole genome shotgun (WGS) entry which is preliminary data.</text>
</comment>